<feature type="compositionally biased region" description="Polar residues" evidence="1">
    <location>
        <begin position="509"/>
        <end position="531"/>
    </location>
</feature>
<dbReference type="InterPro" id="IPR039867">
    <property type="entry name" value="Furry/Tao3/Mor2"/>
</dbReference>
<feature type="compositionally biased region" description="Polar residues" evidence="1">
    <location>
        <begin position="2739"/>
        <end position="2753"/>
    </location>
</feature>
<name>A0A1L0DCQ2_9ASCO</name>
<feature type="domain" description="Cell morphogenesis protein N-terminal" evidence="2">
    <location>
        <begin position="560"/>
        <end position="1168"/>
    </location>
</feature>
<accession>A0A1L0DCQ2</accession>
<dbReference type="Pfam" id="PF14228">
    <property type="entry name" value="MOR2-PAG1_mid"/>
    <property type="match status" value="3"/>
</dbReference>
<feature type="compositionally biased region" description="Polar residues" evidence="1">
    <location>
        <begin position="2775"/>
        <end position="2790"/>
    </location>
</feature>
<feature type="compositionally biased region" description="Polar residues" evidence="1">
    <location>
        <begin position="2691"/>
        <end position="2708"/>
    </location>
</feature>
<gene>
    <name evidence="5" type="ORF">SAMEA4029009_CIC11G00000000865</name>
</gene>
<reference evidence="5 6" key="1">
    <citation type="submission" date="2016-10" db="EMBL/GenBank/DDBJ databases">
        <authorList>
            <person name="de Groot N.N."/>
        </authorList>
    </citation>
    <scope>NUCLEOTIDE SEQUENCE [LARGE SCALE GENOMIC DNA]</scope>
    <source>
        <strain evidence="5 6">PYCC 4715</strain>
    </source>
</reference>
<dbReference type="GO" id="GO:0000902">
    <property type="term" value="P:cell morphogenesis"/>
    <property type="evidence" value="ECO:0007669"/>
    <property type="project" value="InterPro"/>
</dbReference>
<dbReference type="InterPro" id="IPR025481">
    <property type="entry name" value="Cell_Morphogen_C"/>
</dbReference>
<evidence type="ECO:0000259" key="4">
    <source>
        <dbReference type="Pfam" id="PF14228"/>
    </source>
</evidence>
<feature type="region of interest" description="Disordered" evidence="1">
    <location>
        <begin position="2628"/>
        <end position="2666"/>
    </location>
</feature>
<evidence type="ECO:0000259" key="3">
    <source>
        <dbReference type="Pfam" id="PF14225"/>
    </source>
</evidence>
<evidence type="ECO:0000313" key="6">
    <source>
        <dbReference type="Proteomes" id="UP000182259"/>
    </source>
</evidence>
<evidence type="ECO:0000256" key="1">
    <source>
        <dbReference type="SAM" id="MobiDB-lite"/>
    </source>
</evidence>
<feature type="domain" description="Cell morphogenesis protein C-terminal" evidence="3">
    <location>
        <begin position="2246"/>
        <end position="2497"/>
    </location>
</feature>
<feature type="domain" description="Cell morphogenesis central region" evidence="4">
    <location>
        <begin position="1722"/>
        <end position="1970"/>
    </location>
</feature>
<organism evidence="5 6">
    <name type="scientific">Sungouiella intermedia</name>
    <dbReference type="NCBI Taxonomy" id="45354"/>
    <lineage>
        <taxon>Eukaryota</taxon>
        <taxon>Fungi</taxon>
        <taxon>Dikarya</taxon>
        <taxon>Ascomycota</taxon>
        <taxon>Saccharomycotina</taxon>
        <taxon>Pichiomycetes</taxon>
        <taxon>Metschnikowiaceae</taxon>
        <taxon>Sungouiella</taxon>
    </lineage>
</organism>
<dbReference type="PANTHER" id="PTHR12295">
    <property type="entry name" value="FURRY-RELATED"/>
    <property type="match status" value="1"/>
</dbReference>
<feature type="domain" description="Cell morphogenesis central region" evidence="4">
    <location>
        <begin position="2044"/>
        <end position="2194"/>
    </location>
</feature>
<evidence type="ECO:0000313" key="5">
    <source>
        <dbReference type="EMBL" id="SGZ54316.1"/>
    </source>
</evidence>
<feature type="region of interest" description="Disordered" evidence="1">
    <location>
        <begin position="504"/>
        <end position="533"/>
    </location>
</feature>
<feature type="domain" description="Cell morphogenesis central region" evidence="4">
    <location>
        <begin position="1233"/>
        <end position="1630"/>
    </location>
</feature>
<dbReference type="GO" id="GO:0005938">
    <property type="term" value="C:cell cortex"/>
    <property type="evidence" value="ECO:0007669"/>
    <property type="project" value="TreeGrafter"/>
</dbReference>
<dbReference type="EMBL" id="LT635766">
    <property type="protein sequence ID" value="SGZ54316.1"/>
    <property type="molecule type" value="Genomic_DNA"/>
</dbReference>
<dbReference type="Pfam" id="PF14222">
    <property type="entry name" value="MOR2-PAG1_N"/>
    <property type="match status" value="1"/>
</dbReference>
<dbReference type="Pfam" id="PF14225">
    <property type="entry name" value="MOR2-PAG1_C"/>
    <property type="match status" value="1"/>
</dbReference>
<evidence type="ECO:0000259" key="2">
    <source>
        <dbReference type="Pfam" id="PF14222"/>
    </source>
</evidence>
<dbReference type="InterPro" id="IPR025614">
    <property type="entry name" value="Cell_morpho_N"/>
</dbReference>
<dbReference type="PANTHER" id="PTHR12295:SF30">
    <property type="entry name" value="PROTEIN FURRY"/>
    <property type="match status" value="1"/>
</dbReference>
<dbReference type="Proteomes" id="UP000182259">
    <property type="component" value="Chromosome III"/>
</dbReference>
<dbReference type="GO" id="GO:0030427">
    <property type="term" value="C:site of polarized growth"/>
    <property type="evidence" value="ECO:0007669"/>
    <property type="project" value="TreeGrafter"/>
</dbReference>
<feature type="compositionally biased region" description="Polar residues" evidence="1">
    <location>
        <begin position="2650"/>
        <end position="2665"/>
    </location>
</feature>
<dbReference type="SUPFAM" id="SSF48371">
    <property type="entry name" value="ARM repeat"/>
    <property type="match status" value="2"/>
</dbReference>
<proteinExistence type="predicted"/>
<dbReference type="InterPro" id="IPR016024">
    <property type="entry name" value="ARM-type_fold"/>
</dbReference>
<feature type="compositionally biased region" description="Low complexity" evidence="1">
    <location>
        <begin position="1276"/>
        <end position="1295"/>
    </location>
</feature>
<dbReference type="InterPro" id="IPR029473">
    <property type="entry name" value="MOR2-PAG1_mid"/>
</dbReference>
<feature type="region of interest" description="Disordered" evidence="1">
    <location>
        <begin position="2691"/>
        <end position="2807"/>
    </location>
</feature>
<feature type="region of interest" description="Disordered" evidence="1">
    <location>
        <begin position="1271"/>
        <end position="1296"/>
    </location>
</feature>
<protein>
    <submittedName>
        <fullName evidence="5">CIC11C00000000865</fullName>
    </submittedName>
</protein>
<sequence length="2807" mass="315871">MIEIPNLDQPSYGQDELDQLQVQYNRHSAHSQMPDGASSDNTIRVNLHSDLEPLLHTENLRSSVRAGLELPIDFVNDSMLPAASLPNLIHMTTNSPLAVDLYFLSHKRIDDMDGYSPQIEPANIIEELPEADADDTEVQIDKLQLFQYQDNPTLSESIQKLADQFNGKSGHSDSLNEMLPEDQELYNNTRLFMISPNQQSTSDASLALSDYMRELEIDPQEVQYSRATPVHMKAAKFTVPHPLSQATGPDSINIDDIDAEAVMENVSDIDLVNESPKQLNQHPLGANTIDLDMPTPLRSSLSQEFASPRSQKLEYVEPSPQLPPPLSAKSLKQAFAHFQEFSNTRRSLATELKNPAEYTLHIVFTQFVRHAELKLNMCLDFPLLEEPPIIEILAEGVDREFDHIISSLGYIAKRKPKPVIDSVMFWRKSKSEVAARAASEVEKIVTLSQTSMSRLSESSNVTTVGTAVGTAVGGALDALNFKGPQNKGKRSLSLMRSKSISKLTHRRNNSASVLLDSRSQAKQSSESNLGNPSYDYELARQKHYFEEQIAHAQETAVQAERKSLASIYILCRVLIEVVKQTSQDTMGDDLGGRLEEIVYNQLKTTDPVSASESFVRLANWNLFAELLGFMSEKRFLSVSDRFIADLEKVPINVKHEDEPSLHLLIYGMRYLKLTNYHLDKFEESAEFIQSLTKFFSNSRNQTLTFAYAEVLSNLILPLASILTAEANHPIWVDAVTKIYSKARKLWAISNSAYHPGNASSINLAQIGGPILPNNDWDISLILMTSALSVAPRELFADNWFLIIENNINKLKPKGDTSVKTKLMVCLSRLLWVYINRLPDTLNNTIKKLDSLFDLLFFGSLVAGKKQQWISPDINLLNALSEIIRIVSFQHFSYVLDNVILRLLKSSFNGESLENMYTEKLTLVVKSYMLCLQDNKVGVKPSFPTDEYMNERFAESIGSFENARSKSVSIKLDSTTQRQNRIMFDNKQIKNQAAHEDICQTFASLLKLLDSQVGMHTWTKSEGSLVSAAYSKSLTSFSSFHFGQESSNLTSRDVQIELFASLLSASAWSIVPLTNEHSGSTVVGIQFKTLVEILVRNAIHDNAVISLASINALGKLAARKNAGNFLLTYARIAFRLTEKPGLVYESEYFNSENFVRLLKIYVELLKCWLNQFNDDDPVLDKRDVNDNLMNNDVLNDLYQINHKASDLTNLEPPSSKLKPYEELEWKTIITVIEEVEGNGLFFLCSNDSRIRLFAISILKVVEQFDQSIYNSTNKELSPSNSNSNSNSGKGHSRSSSKYVADEGTRLIHVMENQDILELIKPIKHEMSVPERTRLSKIKNKKGTILKLAASDYGIDSTVWFRIYPKLLDIFFEKCPMPLALCRSTVCVRLVQMHEIVVEFSENHKNNTSSIFGRPAASTPPEVLVNQWKLYLIFACCSLTSTNEQKISIPLQPTHGRKKSLPMYIQHQKITSAKSIFRMVLPLLKSLQPMIREAVISGLSSININICKTLAENLPECINDWDTQSIKRNRADDRVRIEVVHILSIITSRFKSDSILYSDDSTVANFVSIIKNVKGFLSVQSIQTLPEFQSLRIYFSSLLENVFIGLKDRLDLNRWLPFEARIGCFNFLKEWCGFGDSKLILEERYAHMMQCTLQLKIPTAAAFLEMEKKTLQNASLSCMATICSGVLKQTFNVPGKTAVMSFDIKSVMNWVHEIISSDNEKVKEIGQVALRNILESNINSDDIYQDVLSQCYNPQNSLHVREVYFTNVVKTFLKSKQIELMPYDIFSLSTFLVGTDNYEIRFAAVKLLKHIETKFLNTSSMDYFTESVCCSTMVVYKKVLFEISVKLASEHPKDAFTYISYLTKYFIAVDNSTRKDILACLLPWVQTVGLKYARDVETENGEAETIQVIEQPQQIDPASLMVLNNLFEITVKFSKKISNEVEALWVALGTNAKNFDIICGYIIRNCLERKNASFVSYSRQIIAYLVFSKPDASYIIKKLIDNLQPKAMVPLQQNNRKPTEIEELDFPYTADISKLLGTGGKESPFSLGQLSMIFLVDLFRSNNDMILEHLPLLLHVCFSLLDHYFPLVQEQSASLIIHLVHSIAPGNQKSIQVMDTLRQKDHHKHLWVYEDLNNDKKGGMTPKNMDLLVRNILEIFTPTVPNLQKEWSRVSLKWATTCAVRHLACRSFQLFRSLLSFLDQSMLKDMLHRLSNTIADEGVDIQGFAMQILMTLNAITAELDSEKLIDFPQLFWSSVACLSTIHEHEFIETISTMSKFVSKIDLDAPDTISCLTATFPPKWEGRFEGLQQVVLVGLRSATAWDATIKFLDKLNKLQDSIIIGSGDYRLLTALLTNLPRFLHALDQKSITAEIEQVCELMSQMAINCDKPSLARILNSLAKYRFRSKKDFLVQTISTIRTSFFPEYEAQTLTILLSLLSNKIPWVKLETLSILKHIFPLVDLQRDEFLGVGADLVSPLLRLLLTEYAEPALEVIDEAVVISGSQMDKDILRMSLGGTSMRREYEKTATLFGIPEESGWAIPMPAMVAANTRHNVHAVFATCGESAVVDEVSKDSFAGEDIEFLMDEYHPHRSDYGDAQSVGVEEPAASLSNMWAALDDFDSFFTKSDQRAQIASGAPNGRQFAKKNSGYHAPSLSMDTKTSNSSDLTSPIDSVPQVYDKKALVILNRSLARTQSTTSFKSSLADNYGSPTSYGGQVDNGGAKRSYIPFRSSKHAKSKDPYMTPKLNSSGSVFDQSTIGTPPTKTPNKSSPPVPFLAPLSASPQETISQDSMNSEAINRFDAILNGRKRSRKP</sequence>